<dbReference type="Gene3D" id="3.20.20.100">
    <property type="entry name" value="NADP-dependent oxidoreductase domain"/>
    <property type="match status" value="1"/>
</dbReference>
<evidence type="ECO:0000256" key="4">
    <source>
        <dbReference type="ARBA" id="ARBA00070119"/>
    </source>
</evidence>
<evidence type="ECO:0000256" key="2">
    <source>
        <dbReference type="ARBA" id="ARBA00023002"/>
    </source>
</evidence>
<keyword evidence="2" id="KW-0560">Oxidoreductase</keyword>
<dbReference type="FunFam" id="3.20.20.100:FF:000005">
    <property type="entry name" value="NADP(H)-dependent aldo-keto reductase"/>
    <property type="match status" value="1"/>
</dbReference>
<evidence type="ECO:0000259" key="5">
    <source>
        <dbReference type="Pfam" id="PF00248"/>
    </source>
</evidence>
<keyword evidence="1" id="KW-0521">NADP</keyword>
<dbReference type="CDD" id="cd19094">
    <property type="entry name" value="AKR_Tas-like"/>
    <property type="match status" value="1"/>
</dbReference>
<dbReference type="GO" id="GO:0016491">
    <property type="term" value="F:oxidoreductase activity"/>
    <property type="evidence" value="ECO:0007669"/>
    <property type="project" value="UniProtKB-KW"/>
</dbReference>
<dbReference type="EMBL" id="CP159837">
    <property type="protein sequence ID" value="XCM36352.1"/>
    <property type="molecule type" value="Genomic_DNA"/>
</dbReference>
<accession>A0AAU8JB10</accession>
<dbReference type="InterPro" id="IPR036812">
    <property type="entry name" value="NAD(P)_OxRdtase_dom_sf"/>
</dbReference>
<dbReference type="PANTHER" id="PTHR43364:SF4">
    <property type="entry name" value="NAD(P)-LINKED OXIDOREDUCTASE SUPERFAMILY PROTEIN"/>
    <property type="match status" value="1"/>
</dbReference>
<dbReference type="SUPFAM" id="SSF51430">
    <property type="entry name" value="NAD(P)-linked oxidoreductase"/>
    <property type="match status" value="1"/>
</dbReference>
<dbReference type="InterPro" id="IPR020471">
    <property type="entry name" value="AKR"/>
</dbReference>
<dbReference type="RefSeq" id="WP_354635168.1">
    <property type="nucleotide sequence ID" value="NZ_CP159837.1"/>
</dbReference>
<dbReference type="PRINTS" id="PR00069">
    <property type="entry name" value="ALDKETRDTASE"/>
</dbReference>
<feature type="domain" description="NADP-dependent oxidoreductase" evidence="5">
    <location>
        <begin position="15"/>
        <end position="336"/>
    </location>
</feature>
<organism evidence="6">
    <name type="scientific">Planktothricoides raciborskii GIHE-MW2</name>
    <dbReference type="NCBI Taxonomy" id="2792601"/>
    <lineage>
        <taxon>Bacteria</taxon>
        <taxon>Bacillati</taxon>
        <taxon>Cyanobacteriota</taxon>
        <taxon>Cyanophyceae</taxon>
        <taxon>Oscillatoriophycideae</taxon>
        <taxon>Oscillatoriales</taxon>
        <taxon>Oscillatoriaceae</taxon>
        <taxon>Planktothricoides</taxon>
    </lineage>
</organism>
<sequence length="345" mass="39380">MKYNQLCDSDIRVSEICLGTMTYGYQNTKEEAHQLLDYAVSQGVNFIDTSETYPFPNPTKTQGMTEEYIGNWLINQPRDKLIIATKIAGVSPQLTWIRNGKNRIDKANVTEAIEGSLKRLKTDYIDLYQIHWPDRYVPLFGQPDYDPQWERETIPIAEQLEVFATLIKAGKIRYLGVSNETAWGVCEFCHIAKQLNLPKIVSIQNGFSLLNRLFHVNLAEACRLNHVGLLAYNPLAFGFLTGKYLTDIPQKSRLDLFKEIYSHYDQKSIMEATKLYVNLAHENGMTPAQLALAYVRSRWFVTSTIVGATKIEQLQENLESVNIELDEIILANIDQIHRAYPNPAA</sequence>
<reference evidence="6" key="1">
    <citation type="submission" date="2024-07" db="EMBL/GenBank/DDBJ databases">
        <authorList>
            <person name="Kim Y.J."/>
            <person name="Jeong J.Y."/>
        </authorList>
    </citation>
    <scope>NUCLEOTIDE SEQUENCE</scope>
    <source>
        <strain evidence="6">GIHE-MW2</strain>
    </source>
</reference>
<dbReference type="InterPro" id="IPR050523">
    <property type="entry name" value="AKR_Detox_Biosynth"/>
</dbReference>
<evidence type="ECO:0000256" key="3">
    <source>
        <dbReference type="ARBA" id="ARBA00038157"/>
    </source>
</evidence>
<proteinExistence type="inferred from homology"/>
<name>A0AAU8JB10_9CYAN</name>
<protein>
    <recommendedName>
        <fullName evidence="4">Protein tas</fullName>
    </recommendedName>
</protein>
<dbReference type="Pfam" id="PF00248">
    <property type="entry name" value="Aldo_ket_red"/>
    <property type="match status" value="1"/>
</dbReference>
<comment type="similarity">
    <text evidence="3">Belongs to the aldo/keto reductase family. Aldo/keto reductase 2 subfamily.</text>
</comment>
<gene>
    <name evidence="6" type="ORF">ABWT76_005108</name>
</gene>
<dbReference type="AlphaFoldDB" id="A0AAU8JB10"/>
<dbReference type="InterPro" id="IPR023210">
    <property type="entry name" value="NADP_OxRdtase_dom"/>
</dbReference>
<dbReference type="PANTHER" id="PTHR43364">
    <property type="entry name" value="NADH-SPECIFIC METHYLGLYOXAL REDUCTASE-RELATED"/>
    <property type="match status" value="1"/>
</dbReference>
<evidence type="ECO:0000313" key="6">
    <source>
        <dbReference type="EMBL" id="XCM36352.1"/>
    </source>
</evidence>
<evidence type="ECO:0000256" key="1">
    <source>
        <dbReference type="ARBA" id="ARBA00022857"/>
    </source>
</evidence>